<organism evidence="6 7">
    <name type="scientific">Lentisphaera profundi</name>
    <dbReference type="NCBI Taxonomy" id="1658616"/>
    <lineage>
        <taxon>Bacteria</taxon>
        <taxon>Pseudomonadati</taxon>
        <taxon>Lentisphaerota</taxon>
        <taxon>Lentisphaeria</taxon>
        <taxon>Lentisphaerales</taxon>
        <taxon>Lentisphaeraceae</taxon>
        <taxon>Lentisphaera</taxon>
    </lineage>
</organism>
<feature type="domain" description="Dienelactone hydrolase" evidence="4">
    <location>
        <begin position="227"/>
        <end position="275"/>
    </location>
</feature>
<gene>
    <name evidence="6" type="ORF">PQO03_18225</name>
</gene>
<feature type="signal peptide" evidence="3">
    <location>
        <begin position="1"/>
        <end position="27"/>
    </location>
</feature>
<dbReference type="PANTHER" id="PTHR48081">
    <property type="entry name" value="AB HYDROLASE SUPERFAMILY PROTEIN C4A8.06C"/>
    <property type="match status" value="1"/>
</dbReference>
<dbReference type="InterPro" id="IPR049492">
    <property type="entry name" value="BD-FAE-like_dom"/>
</dbReference>
<dbReference type="Gene3D" id="3.40.50.1820">
    <property type="entry name" value="alpha/beta hydrolase"/>
    <property type="match status" value="1"/>
</dbReference>
<evidence type="ECO:0000259" key="4">
    <source>
        <dbReference type="Pfam" id="PF01738"/>
    </source>
</evidence>
<evidence type="ECO:0000256" key="3">
    <source>
        <dbReference type="SAM" id="SignalP"/>
    </source>
</evidence>
<dbReference type="InterPro" id="IPR029058">
    <property type="entry name" value="AB_hydrolase_fold"/>
</dbReference>
<evidence type="ECO:0000259" key="5">
    <source>
        <dbReference type="Pfam" id="PF20434"/>
    </source>
</evidence>
<reference evidence="6 7" key="1">
    <citation type="submission" date="2023-02" db="EMBL/GenBank/DDBJ databases">
        <title>Genome sequence of Lentisphaera profundi SAORIC-696.</title>
        <authorList>
            <person name="Kim e."/>
            <person name="Cho J.-C."/>
            <person name="Choi A."/>
            <person name="Kang I."/>
        </authorList>
    </citation>
    <scope>NUCLEOTIDE SEQUENCE [LARGE SCALE GENOMIC DNA]</scope>
    <source>
        <strain evidence="6 7">SAORIC-696</strain>
    </source>
</reference>
<evidence type="ECO:0000313" key="6">
    <source>
        <dbReference type="EMBL" id="WDE97766.1"/>
    </source>
</evidence>
<evidence type="ECO:0000256" key="2">
    <source>
        <dbReference type="ARBA" id="ARBA00022801"/>
    </source>
</evidence>
<dbReference type="GO" id="GO:0016787">
    <property type="term" value="F:hydrolase activity"/>
    <property type="evidence" value="ECO:0007669"/>
    <property type="project" value="UniProtKB-KW"/>
</dbReference>
<dbReference type="RefSeq" id="WP_274152356.1">
    <property type="nucleotide sequence ID" value="NZ_CP117812.1"/>
</dbReference>
<dbReference type="SUPFAM" id="SSF53474">
    <property type="entry name" value="alpha/beta-Hydrolases"/>
    <property type="match status" value="1"/>
</dbReference>
<name>A0ABY7VY96_9BACT</name>
<protein>
    <submittedName>
        <fullName evidence="6">Alpha/beta hydrolase</fullName>
    </submittedName>
</protein>
<dbReference type="PANTHER" id="PTHR48081:SF30">
    <property type="entry name" value="ACETYL-HYDROLASE LIPR-RELATED"/>
    <property type="match status" value="1"/>
</dbReference>
<dbReference type="Proteomes" id="UP001214250">
    <property type="component" value="Chromosome 2"/>
</dbReference>
<dbReference type="Pfam" id="PF20434">
    <property type="entry name" value="BD-FAE"/>
    <property type="match status" value="1"/>
</dbReference>
<sequence>MKKPLTTALIAMIFVFSHTLATNELFAAPKKKTKVEKYSWTLGYTPDKTVIFSKPTEGKPLKLDMFLPSDNSERADKGCVIFFFGGGWSGGNTDQFYGFGKYFASRGLVAISAQYRTKASHKAIPRNCVEDGKEAIRYVRTHAKELGIDPDKIIVGGGSAGGHVAAACAMCPKIDAKPESSVSCKPNALMLLNPVYDNGPDGYGHDRVTEYWKEISPFHNIVSGLPPTITFFGDNDKLTSVEVINTFQKKMVEAGNQCETHVYEGSGHGFFHIQKGGRKIFEDVLVKADAFLVKNNYLSGNNTVVEWTAKSIANLPAPTPKKKKKK</sequence>
<comment type="similarity">
    <text evidence="1">Belongs to the 'GDXG' lipolytic enzyme family.</text>
</comment>
<proteinExistence type="inferred from homology"/>
<dbReference type="EMBL" id="CP117812">
    <property type="protein sequence ID" value="WDE97766.1"/>
    <property type="molecule type" value="Genomic_DNA"/>
</dbReference>
<dbReference type="InterPro" id="IPR050300">
    <property type="entry name" value="GDXG_lipolytic_enzyme"/>
</dbReference>
<dbReference type="InterPro" id="IPR002925">
    <property type="entry name" value="Dienelactn_hydro"/>
</dbReference>
<keyword evidence="3" id="KW-0732">Signal</keyword>
<feature type="chain" id="PRO_5046015802" evidence="3">
    <location>
        <begin position="28"/>
        <end position="326"/>
    </location>
</feature>
<keyword evidence="7" id="KW-1185">Reference proteome</keyword>
<keyword evidence="2 6" id="KW-0378">Hydrolase</keyword>
<feature type="domain" description="BD-FAE-like" evidence="5">
    <location>
        <begin position="63"/>
        <end position="173"/>
    </location>
</feature>
<evidence type="ECO:0000313" key="7">
    <source>
        <dbReference type="Proteomes" id="UP001214250"/>
    </source>
</evidence>
<accession>A0ABY7VY96</accession>
<evidence type="ECO:0000256" key="1">
    <source>
        <dbReference type="ARBA" id="ARBA00010515"/>
    </source>
</evidence>
<dbReference type="Pfam" id="PF01738">
    <property type="entry name" value="DLH"/>
    <property type="match status" value="1"/>
</dbReference>